<evidence type="ECO:0000256" key="1">
    <source>
        <dbReference type="SAM" id="MobiDB-lite"/>
    </source>
</evidence>
<protein>
    <submittedName>
        <fullName evidence="2">Uncharacterized protein</fullName>
    </submittedName>
</protein>
<gene>
    <name evidence="2" type="ORF">M413DRAFT_449743</name>
</gene>
<dbReference type="EMBL" id="KN831820">
    <property type="protein sequence ID" value="KIM35446.1"/>
    <property type="molecule type" value="Genomic_DNA"/>
</dbReference>
<sequence>MHSTLQTITTSTTFDVDDGSIYTISECPPTPREPIPDQENAGPYTNAITFHDKMIWGSKGTNGKTQKGKTTASG</sequence>
<reference evidence="2 3" key="1">
    <citation type="submission" date="2014-04" db="EMBL/GenBank/DDBJ databases">
        <authorList>
            <consortium name="DOE Joint Genome Institute"/>
            <person name="Kuo A."/>
            <person name="Gay G."/>
            <person name="Dore J."/>
            <person name="Kohler A."/>
            <person name="Nagy L.G."/>
            <person name="Floudas D."/>
            <person name="Copeland A."/>
            <person name="Barry K.W."/>
            <person name="Cichocki N."/>
            <person name="Veneault-Fourrey C."/>
            <person name="LaButti K."/>
            <person name="Lindquist E.A."/>
            <person name="Lipzen A."/>
            <person name="Lundell T."/>
            <person name="Morin E."/>
            <person name="Murat C."/>
            <person name="Sun H."/>
            <person name="Tunlid A."/>
            <person name="Henrissat B."/>
            <person name="Grigoriev I.V."/>
            <person name="Hibbett D.S."/>
            <person name="Martin F."/>
            <person name="Nordberg H.P."/>
            <person name="Cantor M.N."/>
            <person name="Hua S.X."/>
        </authorList>
    </citation>
    <scope>NUCLEOTIDE SEQUENCE [LARGE SCALE GENOMIC DNA]</scope>
    <source>
        <strain evidence="3">h7</strain>
    </source>
</reference>
<proteinExistence type="predicted"/>
<dbReference type="HOGENOM" id="CLU_2688103_0_0_1"/>
<evidence type="ECO:0000313" key="2">
    <source>
        <dbReference type="EMBL" id="KIM35446.1"/>
    </source>
</evidence>
<name>A0A0C3BVK6_HEBCY</name>
<keyword evidence="3" id="KW-1185">Reference proteome</keyword>
<dbReference type="AlphaFoldDB" id="A0A0C3BVK6"/>
<organism evidence="2 3">
    <name type="scientific">Hebeloma cylindrosporum</name>
    <dbReference type="NCBI Taxonomy" id="76867"/>
    <lineage>
        <taxon>Eukaryota</taxon>
        <taxon>Fungi</taxon>
        <taxon>Dikarya</taxon>
        <taxon>Basidiomycota</taxon>
        <taxon>Agaricomycotina</taxon>
        <taxon>Agaricomycetes</taxon>
        <taxon>Agaricomycetidae</taxon>
        <taxon>Agaricales</taxon>
        <taxon>Agaricineae</taxon>
        <taxon>Hymenogastraceae</taxon>
        <taxon>Hebeloma</taxon>
    </lineage>
</organism>
<accession>A0A0C3BVK6</accession>
<reference evidence="3" key="2">
    <citation type="submission" date="2015-01" db="EMBL/GenBank/DDBJ databases">
        <title>Evolutionary Origins and Diversification of the Mycorrhizal Mutualists.</title>
        <authorList>
            <consortium name="DOE Joint Genome Institute"/>
            <consortium name="Mycorrhizal Genomics Consortium"/>
            <person name="Kohler A."/>
            <person name="Kuo A."/>
            <person name="Nagy L.G."/>
            <person name="Floudas D."/>
            <person name="Copeland A."/>
            <person name="Barry K.W."/>
            <person name="Cichocki N."/>
            <person name="Veneault-Fourrey C."/>
            <person name="LaButti K."/>
            <person name="Lindquist E.A."/>
            <person name="Lipzen A."/>
            <person name="Lundell T."/>
            <person name="Morin E."/>
            <person name="Murat C."/>
            <person name="Riley R."/>
            <person name="Ohm R."/>
            <person name="Sun H."/>
            <person name="Tunlid A."/>
            <person name="Henrissat B."/>
            <person name="Grigoriev I.V."/>
            <person name="Hibbett D.S."/>
            <person name="Martin F."/>
        </authorList>
    </citation>
    <scope>NUCLEOTIDE SEQUENCE [LARGE SCALE GENOMIC DNA]</scope>
    <source>
        <strain evidence="3">h7</strain>
    </source>
</reference>
<evidence type="ECO:0000313" key="3">
    <source>
        <dbReference type="Proteomes" id="UP000053424"/>
    </source>
</evidence>
<feature type="compositionally biased region" description="Low complexity" evidence="1">
    <location>
        <begin position="57"/>
        <end position="74"/>
    </location>
</feature>
<feature type="region of interest" description="Disordered" evidence="1">
    <location>
        <begin position="55"/>
        <end position="74"/>
    </location>
</feature>
<dbReference type="Proteomes" id="UP000053424">
    <property type="component" value="Unassembled WGS sequence"/>
</dbReference>